<dbReference type="PRINTS" id="PR00598">
    <property type="entry name" value="HTHMARR"/>
</dbReference>
<dbReference type="InterPro" id="IPR036390">
    <property type="entry name" value="WH_DNA-bd_sf"/>
</dbReference>
<dbReference type="EMBL" id="JBHMAU010000132">
    <property type="protein sequence ID" value="MFB9777870.1"/>
    <property type="molecule type" value="Genomic_DNA"/>
</dbReference>
<feature type="domain" description="HTH marR-type" evidence="1">
    <location>
        <begin position="34"/>
        <end position="170"/>
    </location>
</feature>
<dbReference type="PANTHER" id="PTHR33164:SF99">
    <property type="entry name" value="MARR FAMILY REGULATORY PROTEIN"/>
    <property type="match status" value="1"/>
</dbReference>
<dbReference type="InterPro" id="IPR039422">
    <property type="entry name" value="MarR/SlyA-like"/>
</dbReference>
<evidence type="ECO:0000313" key="3">
    <source>
        <dbReference type="Proteomes" id="UP001589707"/>
    </source>
</evidence>
<organism evidence="2 3">
    <name type="scientific">Brevibacterium otitidis</name>
    <dbReference type="NCBI Taxonomy" id="53364"/>
    <lineage>
        <taxon>Bacteria</taxon>
        <taxon>Bacillati</taxon>
        <taxon>Actinomycetota</taxon>
        <taxon>Actinomycetes</taxon>
        <taxon>Micrococcales</taxon>
        <taxon>Brevibacteriaceae</taxon>
        <taxon>Brevibacterium</taxon>
    </lineage>
</organism>
<dbReference type="PROSITE" id="PS50995">
    <property type="entry name" value="HTH_MARR_2"/>
    <property type="match status" value="1"/>
</dbReference>
<dbReference type="InterPro" id="IPR036388">
    <property type="entry name" value="WH-like_DNA-bd_sf"/>
</dbReference>
<accession>A0ABV5X5Z6</accession>
<comment type="caution">
    <text evidence="2">The sequence shown here is derived from an EMBL/GenBank/DDBJ whole genome shotgun (WGS) entry which is preliminary data.</text>
</comment>
<name>A0ABV5X5Z6_9MICO</name>
<evidence type="ECO:0000259" key="1">
    <source>
        <dbReference type="PROSITE" id="PS50995"/>
    </source>
</evidence>
<protein>
    <submittedName>
        <fullName evidence="2">MarR family winged helix-turn-helix transcriptional regulator</fullName>
    </submittedName>
</protein>
<keyword evidence="3" id="KW-1185">Reference proteome</keyword>
<gene>
    <name evidence="2" type="ORF">ACFFN1_15955</name>
</gene>
<dbReference type="SMART" id="SM00347">
    <property type="entry name" value="HTH_MARR"/>
    <property type="match status" value="1"/>
</dbReference>
<reference evidence="2 3" key="1">
    <citation type="submission" date="2024-09" db="EMBL/GenBank/DDBJ databases">
        <authorList>
            <person name="Sun Q."/>
            <person name="Mori K."/>
        </authorList>
    </citation>
    <scope>NUCLEOTIDE SEQUENCE [LARGE SCALE GENOMIC DNA]</scope>
    <source>
        <strain evidence="2 3">JCM 11683</strain>
    </source>
</reference>
<dbReference type="InterPro" id="IPR000835">
    <property type="entry name" value="HTH_MarR-typ"/>
</dbReference>
<dbReference type="Proteomes" id="UP001589707">
    <property type="component" value="Unassembled WGS sequence"/>
</dbReference>
<dbReference type="RefSeq" id="WP_376841884.1">
    <property type="nucleotide sequence ID" value="NZ_JBHMAU010000132.1"/>
</dbReference>
<sequence>MMMERDRLRDSERVPHISPVTEAPAEPRWLSEDQQVAWRSFLIAHQLLMSQLDKELRQTHGIGLPEYEVLVHLSEQAGRCMRMALLADDMGMSRSRLTHIVSRMEKRGLVGRTAIAEDGRGINCSLTDDGWTLLKRSAPLHVEGVRQHLIDLLDDSEIKTMRSIFLKVNSHMRDVP</sequence>
<dbReference type="Pfam" id="PF12802">
    <property type="entry name" value="MarR_2"/>
    <property type="match status" value="1"/>
</dbReference>
<dbReference type="Gene3D" id="1.10.10.10">
    <property type="entry name" value="Winged helix-like DNA-binding domain superfamily/Winged helix DNA-binding domain"/>
    <property type="match status" value="1"/>
</dbReference>
<proteinExistence type="predicted"/>
<dbReference type="PANTHER" id="PTHR33164">
    <property type="entry name" value="TRANSCRIPTIONAL REGULATOR, MARR FAMILY"/>
    <property type="match status" value="1"/>
</dbReference>
<dbReference type="SUPFAM" id="SSF46785">
    <property type="entry name" value="Winged helix' DNA-binding domain"/>
    <property type="match status" value="1"/>
</dbReference>
<evidence type="ECO:0000313" key="2">
    <source>
        <dbReference type="EMBL" id="MFB9777870.1"/>
    </source>
</evidence>